<dbReference type="VEuPathDB" id="ToxoDB:BESB_045180"/>
<feature type="region of interest" description="Disordered" evidence="10">
    <location>
        <begin position="1636"/>
        <end position="1680"/>
    </location>
</feature>
<keyword evidence="13" id="KW-1185">Reference proteome</keyword>
<dbReference type="PROSITE" id="PS00108">
    <property type="entry name" value="PROTEIN_KINASE_ST"/>
    <property type="match status" value="1"/>
</dbReference>
<feature type="compositionally biased region" description="Polar residues" evidence="10">
    <location>
        <begin position="2513"/>
        <end position="2522"/>
    </location>
</feature>
<feature type="region of interest" description="Disordered" evidence="10">
    <location>
        <begin position="1"/>
        <end position="216"/>
    </location>
</feature>
<comment type="caution">
    <text evidence="12">The sequence shown here is derived from an EMBL/GenBank/DDBJ whole genome shotgun (WGS) entry which is preliminary data.</text>
</comment>
<feature type="compositionally biased region" description="Basic and acidic residues" evidence="10">
    <location>
        <begin position="2361"/>
        <end position="2370"/>
    </location>
</feature>
<feature type="compositionally biased region" description="Polar residues" evidence="10">
    <location>
        <begin position="29"/>
        <end position="38"/>
    </location>
</feature>
<comment type="catalytic activity">
    <reaction evidence="7">
        <text>L-seryl-[protein] + ATP = O-phospho-L-seryl-[protein] + ADP + H(+)</text>
        <dbReference type="Rhea" id="RHEA:17989"/>
        <dbReference type="Rhea" id="RHEA-COMP:9863"/>
        <dbReference type="Rhea" id="RHEA-COMP:11604"/>
        <dbReference type="ChEBI" id="CHEBI:15378"/>
        <dbReference type="ChEBI" id="CHEBI:29999"/>
        <dbReference type="ChEBI" id="CHEBI:30616"/>
        <dbReference type="ChEBI" id="CHEBI:83421"/>
        <dbReference type="ChEBI" id="CHEBI:456216"/>
        <dbReference type="EC" id="2.7.12.2"/>
    </reaction>
</comment>
<feature type="region of interest" description="Disordered" evidence="10">
    <location>
        <begin position="477"/>
        <end position="780"/>
    </location>
</feature>
<feature type="region of interest" description="Disordered" evidence="10">
    <location>
        <begin position="1326"/>
        <end position="1362"/>
    </location>
</feature>
<feature type="region of interest" description="Disordered" evidence="10">
    <location>
        <begin position="1696"/>
        <end position="1874"/>
    </location>
</feature>
<feature type="region of interest" description="Disordered" evidence="10">
    <location>
        <begin position="2076"/>
        <end position="2150"/>
    </location>
</feature>
<evidence type="ECO:0000259" key="11">
    <source>
        <dbReference type="PROSITE" id="PS50011"/>
    </source>
</evidence>
<accession>A0A2A9MK27</accession>
<dbReference type="Pfam" id="PF00069">
    <property type="entry name" value="Pkinase"/>
    <property type="match status" value="2"/>
</dbReference>
<dbReference type="Proteomes" id="UP000224006">
    <property type="component" value="Chromosome III"/>
</dbReference>
<feature type="compositionally biased region" description="Low complexity" evidence="10">
    <location>
        <begin position="143"/>
        <end position="172"/>
    </location>
</feature>
<feature type="region of interest" description="Disordered" evidence="10">
    <location>
        <begin position="421"/>
        <end position="446"/>
    </location>
</feature>
<feature type="region of interest" description="Disordered" evidence="10">
    <location>
        <begin position="2471"/>
        <end position="2492"/>
    </location>
</feature>
<dbReference type="SMART" id="SM00220">
    <property type="entry name" value="S_TKc"/>
    <property type="match status" value="1"/>
</dbReference>
<feature type="compositionally biased region" description="Basic and acidic residues" evidence="10">
    <location>
        <begin position="562"/>
        <end position="581"/>
    </location>
</feature>
<comment type="catalytic activity">
    <reaction evidence="8">
        <text>L-threonyl-[protein] + ATP = O-phospho-L-threonyl-[protein] + ADP + H(+)</text>
        <dbReference type="Rhea" id="RHEA:46608"/>
        <dbReference type="Rhea" id="RHEA-COMP:11060"/>
        <dbReference type="Rhea" id="RHEA-COMP:11605"/>
        <dbReference type="ChEBI" id="CHEBI:15378"/>
        <dbReference type="ChEBI" id="CHEBI:30013"/>
        <dbReference type="ChEBI" id="CHEBI:30616"/>
        <dbReference type="ChEBI" id="CHEBI:61977"/>
        <dbReference type="ChEBI" id="CHEBI:456216"/>
        <dbReference type="EC" id="2.7.12.2"/>
    </reaction>
</comment>
<sequence length="2555" mass="268307">MNRCRPPPLVMHPGTTSSSPYSSEDFRCGTTSSFSSPTGVRGFSAGDLAQSSGSNPSPHPLQTSQSSGVDSAETSGWSGASTHNIQWPGAPTPTAAARLSFSPLPSPAPLLQPASGASSTQGPGSGAAQAREARVLPSTHPQASRTAAASLAVATSSSQRTPRPRQSPGSRGSQERESSFALEEASRRALTSSSHGSLPRVRTDTPPRASGFVTGGSLREFSCGFEGEDAHARSGGGAAGAAEFRTPNDLQVAQSQGARVSPRGPFAGLCSPPSDLRSALDAAALSSSAVEQSGGVAKPRCAPVAPALPCPRTGSSPPSRDASSLRRRSSLEERAEAPCAASPSRSPSVPELSPPACSEAFTKLYGNSTSRPTHATCPPGVSCRRSPQPSQPPPSFFSAAESCPRRASQLRVPSAFSLWRGLPDFRQLPPPEASPDGARPSLFLGGEASSLAPPSSFFMSHRAFKKASYRLSAVALDGVQLNPQSDVRDEEGSHSHPRESQACPEKQPAPRPASSSFSSPSLLSFAGLDPPPERQSRVTHSRFDAFSSGDRGALRATPPQPEEGHGRGARKEEGDDGERKAARFQPLRHRSVSVPEAFARSPCASLSASTRLRTESSPRQGADTPEDGGGQPRRADAERKRGHGACDCGRAEGLVAEGTRMAGAASDADSRERRGGDPLAGAPDPRKEPSRRYEGERLDLERGGDSQQFDLGARGKFSECREEPEESESSTRASGTGSHREHPEASMGAEASLGEEGREKGADGDTQGARREPTCLPPRRLTHEDLDWSRSRDIGRGRSAHVYVVPHKVSDTRVAVKEVHVGCFDLYRGLDEVTKRNRYQLACEVKAHRLISYCSDVAALAFRPPSAPSRSAPLESPALAVPLALASSSSAADPGRLALSTPGGACTPPPPSSESPADKPLASPARQEALRPPSSASSPVSAPSAPESLPAASPSPSSLYSGGGGDPPPAPGGISPPVRLSSLCFLPSSDSLSPSHPSKPLLSSSSFSSSLLPLTPSTMPSPHLLPPTPLQSTQVGALSPGVSSFSASSSIPYASSSPFAVSSSPHSGALAAPAAAPAAPSAFPSPVGVGSAASPATLASSAAARRRQSASTERASAVQPFALAAPPLLASAPPLPGGACDASWLRDDAPAAVSTPTPQSPALTCASLPPGTQPRPPGAPCSQSEAAAPPPHSAQIPGAPVLPWRSSCSPSASRDSEALPPAAAQEALARSPSLSPALPVCSASPAAAPRASPLSGALPCFLLPFLGAYRWKSKRGGCVHVALEYMDYGTLSDLLKTLKRLRESFVAGKTSRRALAGFAPGFRADARRKKDEDRAAQEKKREDSRRCPEEPRDDEGCETDSPKSVIAHAKSQRDAGGVAGAPVRVAMHQTERNQERKDTGAVAGGGAAGRELQGRRRESGGSQDVQGEMGECARRAEGERAQAAAAPAQHKANERMALLIPPCHPSPSSASARPRAAEGMQAESSRHGSGAEESLGDGPRGSAKREGEADACVPRWMTREWCEARQKEWEKRKRKKQRRTDLLFSERRAAQENSAGVPESILKLIAFQILEGLAFLHQHRCLHRDIKPQNILVNKEGIVKVGDFGISRFVDLEKQEALTFVGTELYMSPERLHQHFGSAHASSSRRRARGQSSHSLQPSSTPYPLYSFSPPAAPTASASSASSSAPVLQALPADVKASPPLRGDSGAARGESLPLLPVQRPPRASEGGVLASAARAEDSEQAEAAPRGSCQSDAHAKGRSENGDNPRASPSAWIAGASAPARGDSGRRGTEEKRQAAPDDAGGASARDQTRAETPRVASSLAANETLASPALPFGGGEEAKGELRSSPRDRRVRGKQDGKEKKRKKVERSKKRELFAAMEEDEQHTGTYSFPSDIWSVGILLFELATMQHPFPDGLPCDLRDSHILSLLQTHLRGTQHRRRRSYEFRDFLFSCLRVKPGKRASADSLLLHPWLLEGMASRKHFKKWIAQVYRRAPSLQHFVTPGLGAGGVRSRLQEDGEKKVENRLQKAAKTGDATARERGELGQGEEGRREALTDTGDLGAPAETLEARGNAAMQRGATEGNAGAVDESSGAHTGGDTKGPHASERTASEGERTASEGERTETEAERRIEDTGGSGSDADARRPTKIEARGRISFSAFVQYVPSGESSCSECSSPRSRASSSSVSSSSSETSFASSPATSFTSSPATSFASLPFPLEAPSLPAAAPEAPRGLAADGSRSSEAPFASPAFSVASSFWSSSSAASFPAQVVAESARGVGERGVGRRVETRRGSQPERFEGLTNEAERHLLHRCVRRDAPDFVFSLTPRGVSQLVGRTGELWNGEARDELPRETKEQRFLRAPCGDRRREEASSSSSCAPSPLLPFEGDLQEQLKRYFSSFAPPAAPYRRDPREEPPASAWAGPSAREIFEGRLASLPVFAGSPARASSPFVSPFSAPSVSPSPLPPVFPSIRGSASASAAATRAPPSPFASRHCSHDPRFVSPLAFPSPVSMGTLSSGRSLLATSPVHHPGFRDFAPSPVRGAAELGGERESSRTL</sequence>
<keyword evidence="2" id="KW-0547">Nucleotide-binding</keyword>
<feature type="compositionally biased region" description="Pro residues" evidence="10">
    <location>
        <begin position="1"/>
        <end position="10"/>
    </location>
</feature>
<feature type="region of interest" description="Disordered" evidence="10">
    <location>
        <begin position="1013"/>
        <end position="1041"/>
    </location>
</feature>
<feature type="region of interest" description="Disordered" evidence="10">
    <location>
        <begin position="892"/>
        <end position="976"/>
    </location>
</feature>
<feature type="region of interest" description="Disordered" evidence="10">
    <location>
        <begin position="368"/>
        <end position="402"/>
    </location>
</feature>
<feature type="compositionally biased region" description="Basic and acidic residues" evidence="10">
    <location>
        <begin position="1838"/>
        <end position="1861"/>
    </location>
</feature>
<evidence type="ECO:0000256" key="2">
    <source>
        <dbReference type="ARBA" id="ARBA00022741"/>
    </source>
</evidence>
<dbReference type="PANTHER" id="PTHR48013">
    <property type="entry name" value="DUAL SPECIFICITY MITOGEN-ACTIVATED PROTEIN KINASE KINASE 5-RELATED"/>
    <property type="match status" value="1"/>
</dbReference>
<feature type="region of interest" description="Disordered" evidence="10">
    <location>
        <begin position="286"/>
        <end position="355"/>
    </location>
</feature>
<feature type="compositionally biased region" description="Low complexity" evidence="10">
    <location>
        <begin position="512"/>
        <end position="526"/>
    </location>
</feature>
<feature type="compositionally biased region" description="Low complexity" evidence="10">
    <location>
        <begin position="1206"/>
        <end position="1227"/>
    </location>
</feature>
<feature type="domain" description="Protein kinase" evidence="11">
    <location>
        <begin position="1397"/>
        <end position="1973"/>
    </location>
</feature>
<feature type="region of interest" description="Disordered" evidence="10">
    <location>
        <begin position="1150"/>
        <end position="1227"/>
    </location>
</feature>
<dbReference type="RefSeq" id="XP_029220335.1">
    <property type="nucleotide sequence ID" value="XM_029362969.1"/>
</dbReference>
<feature type="compositionally biased region" description="Polar residues" evidence="10">
    <location>
        <begin position="604"/>
        <end position="619"/>
    </location>
</feature>
<evidence type="ECO:0000256" key="10">
    <source>
        <dbReference type="SAM" id="MobiDB-lite"/>
    </source>
</evidence>
<feature type="compositionally biased region" description="Basic and acidic residues" evidence="10">
    <location>
        <begin position="2546"/>
        <end position="2555"/>
    </location>
</feature>
<dbReference type="PROSITE" id="PS50011">
    <property type="entry name" value="PROTEIN_KINASE_DOM"/>
    <property type="match status" value="1"/>
</dbReference>
<dbReference type="OrthoDB" id="332480at2759"/>
<evidence type="ECO:0000313" key="13">
    <source>
        <dbReference type="Proteomes" id="UP000224006"/>
    </source>
</evidence>
<reference evidence="12 13" key="1">
    <citation type="submission" date="2017-09" db="EMBL/GenBank/DDBJ databases">
        <title>Genome sequencing of Besnoitia besnoiti strain Bb-Ger1.</title>
        <authorList>
            <person name="Schares G."/>
            <person name="Venepally P."/>
            <person name="Lorenzi H.A."/>
        </authorList>
    </citation>
    <scope>NUCLEOTIDE SEQUENCE [LARGE SCALE GENOMIC DNA]</scope>
    <source>
        <strain evidence="12 13">Bb-Ger1</strain>
    </source>
</reference>
<dbReference type="GeneID" id="40309448"/>
<comment type="similarity">
    <text evidence="5">Belongs to the protein kinase superfamily. STE Ser/Thr protein kinase family. MAP kinase kinase subfamily.</text>
</comment>
<feature type="region of interest" description="Disordered" evidence="10">
    <location>
        <begin position="1459"/>
        <end position="1510"/>
    </location>
</feature>
<feature type="compositionally biased region" description="Low complexity" evidence="10">
    <location>
        <begin position="930"/>
        <end position="960"/>
    </location>
</feature>
<evidence type="ECO:0000256" key="6">
    <source>
        <dbReference type="ARBA" id="ARBA00038999"/>
    </source>
</evidence>
<dbReference type="InterPro" id="IPR008271">
    <property type="entry name" value="Ser/Thr_kinase_AS"/>
</dbReference>
<feature type="region of interest" description="Disordered" evidence="10">
    <location>
        <begin position="2513"/>
        <end position="2555"/>
    </location>
</feature>
<feature type="region of interest" description="Disordered" evidence="10">
    <location>
        <begin position="1388"/>
        <end position="1427"/>
    </location>
</feature>
<feature type="compositionally biased region" description="Basic and acidic residues" evidence="10">
    <location>
        <begin position="1754"/>
        <end position="1764"/>
    </location>
</feature>
<dbReference type="InterPro" id="IPR011009">
    <property type="entry name" value="Kinase-like_dom_sf"/>
</dbReference>
<feature type="compositionally biased region" description="Basic and acidic residues" evidence="10">
    <location>
        <begin position="2013"/>
        <end position="2026"/>
    </location>
</feature>
<proteinExistence type="inferred from homology"/>
<dbReference type="EC" id="2.7.12.2" evidence="6"/>
<feature type="compositionally biased region" description="Basic and acidic residues" evidence="10">
    <location>
        <begin position="1326"/>
        <end position="1350"/>
    </location>
</feature>
<feature type="compositionally biased region" description="Low complexity" evidence="10">
    <location>
        <begin position="1667"/>
        <end position="1680"/>
    </location>
</feature>
<feature type="compositionally biased region" description="Basic and acidic residues" evidence="10">
    <location>
        <begin position="2100"/>
        <end position="2132"/>
    </location>
</feature>
<feature type="compositionally biased region" description="Low complexity" evidence="10">
    <location>
        <begin position="2371"/>
        <end position="2383"/>
    </location>
</feature>
<name>A0A2A9MK27_BESBE</name>
<feature type="compositionally biased region" description="Basic and acidic residues" evidence="10">
    <location>
        <begin position="684"/>
        <end position="704"/>
    </location>
</feature>
<keyword evidence="4" id="KW-0067">ATP-binding</keyword>
<feature type="compositionally biased region" description="Basic and acidic residues" evidence="10">
    <location>
        <begin position="2277"/>
        <end position="2299"/>
    </location>
</feature>
<dbReference type="GO" id="GO:0005524">
    <property type="term" value="F:ATP binding"/>
    <property type="evidence" value="ECO:0007669"/>
    <property type="project" value="UniProtKB-KW"/>
</dbReference>
<dbReference type="KEGG" id="bbes:BESB_045180"/>
<feature type="region of interest" description="Disordered" evidence="10">
    <location>
        <begin position="2166"/>
        <end position="2245"/>
    </location>
</feature>
<feature type="compositionally biased region" description="Basic and acidic residues" evidence="10">
    <location>
        <begin position="1389"/>
        <end position="1399"/>
    </location>
</feature>
<feature type="compositionally biased region" description="Low complexity" evidence="10">
    <location>
        <begin position="1013"/>
        <end position="1022"/>
    </location>
</feature>
<feature type="compositionally biased region" description="Basic and acidic residues" evidence="10">
    <location>
        <begin position="755"/>
        <end position="773"/>
    </location>
</feature>
<feature type="region of interest" description="Disordered" evidence="10">
    <location>
        <begin position="228"/>
        <end position="273"/>
    </location>
</feature>
<protein>
    <recommendedName>
        <fullName evidence="6">mitogen-activated protein kinase kinase</fullName>
        <ecNumber evidence="6">2.7.12.2</ecNumber>
    </recommendedName>
</protein>
<dbReference type="InterPro" id="IPR000719">
    <property type="entry name" value="Prot_kinase_dom"/>
</dbReference>
<evidence type="ECO:0000256" key="7">
    <source>
        <dbReference type="ARBA" id="ARBA00049014"/>
    </source>
</evidence>
<feature type="compositionally biased region" description="Low complexity" evidence="10">
    <location>
        <begin position="337"/>
        <end position="351"/>
    </location>
</feature>
<feature type="compositionally biased region" description="Basic and acidic residues" evidence="10">
    <location>
        <begin position="2036"/>
        <end position="2054"/>
    </location>
</feature>
<evidence type="ECO:0000256" key="1">
    <source>
        <dbReference type="ARBA" id="ARBA00022679"/>
    </source>
</evidence>
<dbReference type="PANTHER" id="PTHR48013:SF9">
    <property type="entry name" value="DUAL SPECIFICITY MITOGEN-ACTIVATED PROTEIN KINASE KINASE 5"/>
    <property type="match status" value="1"/>
</dbReference>
<evidence type="ECO:0000256" key="8">
    <source>
        <dbReference type="ARBA" id="ARBA00049299"/>
    </source>
</evidence>
<feature type="compositionally biased region" description="Basic and acidic residues" evidence="10">
    <location>
        <begin position="486"/>
        <end position="499"/>
    </location>
</feature>
<evidence type="ECO:0000256" key="3">
    <source>
        <dbReference type="ARBA" id="ARBA00022777"/>
    </source>
</evidence>
<evidence type="ECO:0000313" key="12">
    <source>
        <dbReference type="EMBL" id="PFH36326.1"/>
    </source>
</evidence>
<keyword evidence="3" id="KW-0418">Kinase</keyword>
<keyword evidence="1" id="KW-0808">Transferase</keyword>
<gene>
    <name evidence="12" type="ORF">BESB_045180</name>
</gene>
<evidence type="ECO:0000256" key="4">
    <source>
        <dbReference type="ARBA" id="ARBA00022840"/>
    </source>
</evidence>
<comment type="catalytic activity">
    <reaction evidence="9">
        <text>L-tyrosyl-[protein] + ATP = O-phospho-L-tyrosyl-[protein] + ADP + H(+)</text>
        <dbReference type="Rhea" id="RHEA:10596"/>
        <dbReference type="Rhea" id="RHEA-COMP:10136"/>
        <dbReference type="Rhea" id="RHEA-COMP:20101"/>
        <dbReference type="ChEBI" id="CHEBI:15378"/>
        <dbReference type="ChEBI" id="CHEBI:30616"/>
        <dbReference type="ChEBI" id="CHEBI:46858"/>
        <dbReference type="ChEBI" id="CHEBI:61978"/>
        <dbReference type="ChEBI" id="CHEBI:456216"/>
        <dbReference type="EC" id="2.7.12.2"/>
    </reaction>
</comment>
<feature type="compositionally biased region" description="Low complexity" evidence="10">
    <location>
        <begin position="1030"/>
        <end position="1041"/>
    </location>
</feature>
<evidence type="ECO:0000256" key="5">
    <source>
        <dbReference type="ARBA" id="ARBA00038035"/>
    </source>
</evidence>
<feature type="region of interest" description="Disordered" evidence="10">
    <location>
        <begin position="2006"/>
        <end position="2062"/>
    </location>
</feature>
<feature type="region of interest" description="Disordered" evidence="10">
    <location>
        <begin position="2361"/>
        <end position="2383"/>
    </location>
</feature>
<feature type="compositionally biased region" description="Polar residues" evidence="10">
    <location>
        <begin position="49"/>
        <end position="85"/>
    </location>
</feature>
<feature type="compositionally biased region" description="Polar residues" evidence="10">
    <location>
        <begin position="248"/>
        <end position="258"/>
    </location>
</feature>
<dbReference type="SUPFAM" id="SSF56112">
    <property type="entry name" value="Protein kinase-like (PK-like)"/>
    <property type="match status" value="3"/>
</dbReference>
<dbReference type="Gene3D" id="1.10.510.10">
    <property type="entry name" value="Transferase(Phosphotransferase) domain 1"/>
    <property type="match status" value="2"/>
</dbReference>
<organism evidence="12 13">
    <name type="scientific">Besnoitia besnoiti</name>
    <name type="common">Apicomplexan protozoan</name>
    <dbReference type="NCBI Taxonomy" id="94643"/>
    <lineage>
        <taxon>Eukaryota</taxon>
        <taxon>Sar</taxon>
        <taxon>Alveolata</taxon>
        <taxon>Apicomplexa</taxon>
        <taxon>Conoidasida</taxon>
        <taxon>Coccidia</taxon>
        <taxon>Eucoccidiorida</taxon>
        <taxon>Eimeriorina</taxon>
        <taxon>Sarcocystidae</taxon>
        <taxon>Besnoitia</taxon>
    </lineage>
</organism>
<dbReference type="GO" id="GO:0004708">
    <property type="term" value="F:MAP kinase kinase activity"/>
    <property type="evidence" value="ECO:0007669"/>
    <property type="project" value="UniProtKB-EC"/>
</dbReference>
<dbReference type="EMBL" id="NWUJ01000003">
    <property type="protein sequence ID" value="PFH36326.1"/>
    <property type="molecule type" value="Genomic_DNA"/>
</dbReference>
<feature type="compositionally biased region" description="Basic and acidic residues" evidence="10">
    <location>
        <begin position="2140"/>
        <end position="2150"/>
    </location>
</feature>
<evidence type="ECO:0000256" key="9">
    <source>
        <dbReference type="ARBA" id="ARBA00051693"/>
    </source>
</evidence>
<feature type="compositionally biased region" description="Low complexity" evidence="10">
    <location>
        <begin position="2471"/>
        <end position="2491"/>
    </location>
</feature>
<feature type="compositionally biased region" description="Basic residues" evidence="10">
    <location>
        <begin position="1862"/>
        <end position="1872"/>
    </location>
</feature>
<feature type="compositionally biased region" description="Basic and acidic residues" evidence="10">
    <location>
        <begin position="1784"/>
        <end position="1797"/>
    </location>
</feature>
<feature type="region of interest" description="Disordered" evidence="10">
    <location>
        <begin position="2272"/>
        <end position="2299"/>
    </location>
</feature>